<comment type="caution">
    <text evidence="1">The sequence shown here is derived from an EMBL/GenBank/DDBJ whole genome shotgun (WGS) entry which is preliminary data.</text>
</comment>
<dbReference type="Proteomes" id="UP000619244">
    <property type="component" value="Unassembled WGS sequence"/>
</dbReference>
<protein>
    <submittedName>
        <fullName evidence="1">Uncharacterized protein</fullName>
    </submittedName>
</protein>
<name>A0A918NXZ5_9ACTN</name>
<dbReference type="RefSeq" id="WP_190194282.1">
    <property type="nucleotide sequence ID" value="NZ_BMVU01000057.1"/>
</dbReference>
<dbReference type="EMBL" id="BMVU01000057">
    <property type="protein sequence ID" value="GGY05877.1"/>
    <property type="molecule type" value="Genomic_DNA"/>
</dbReference>
<proteinExistence type="predicted"/>
<reference evidence="1" key="1">
    <citation type="journal article" date="2014" name="Int. J. Syst. Evol. Microbiol.">
        <title>Complete genome sequence of Corynebacterium casei LMG S-19264T (=DSM 44701T), isolated from a smear-ripened cheese.</title>
        <authorList>
            <consortium name="US DOE Joint Genome Institute (JGI-PGF)"/>
            <person name="Walter F."/>
            <person name="Albersmeier A."/>
            <person name="Kalinowski J."/>
            <person name="Ruckert C."/>
        </authorList>
    </citation>
    <scope>NUCLEOTIDE SEQUENCE</scope>
    <source>
        <strain evidence="1">JCM 4790</strain>
    </source>
</reference>
<sequence>MDSFTARLDDAWEWWAAAVEEAQEGRWVRDAVERQVVADIMTATNALHGGRLAPFTEDSWHVRIGRIAHWAGVLRLAARAGGWELRPVVGHSPKHPAGMAELLSGIYAIGEQGEEWMAQLLREGRVPPEKDIAQAEGFLTGPGSMEDLELFFYDS</sequence>
<evidence type="ECO:0000313" key="1">
    <source>
        <dbReference type="EMBL" id="GGY05877.1"/>
    </source>
</evidence>
<keyword evidence="2" id="KW-1185">Reference proteome</keyword>
<evidence type="ECO:0000313" key="2">
    <source>
        <dbReference type="Proteomes" id="UP000619244"/>
    </source>
</evidence>
<reference evidence="1" key="2">
    <citation type="submission" date="2020-09" db="EMBL/GenBank/DDBJ databases">
        <authorList>
            <person name="Sun Q."/>
            <person name="Ohkuma M."/>
        </authorList>
    </citation>
    <scope>NUCLEOTIDE SEQUENCE</scope>
    <source>
        <strain evidence="1">JCM 4790</strain>
    </source>
</reference>
<accession>A0A918NXZ5</accession>
<dbReference type="AlphaFoldDB" id="A0A918NXZ5"/>
<organism evidence="1 2">
    <name type="scientific">Streptomyces minutiscleroticus</name>
    <dbReference type="NCBI Taxonomy" id="68238"/>
    <lineage>
        <taxon>Bacteria</taxon>
        <taxon>Bacillati</taxon>
        <taxon>Actinomycetota</taxon>
        <taxon>Actinomycetes</taxon>
        <taxon>Kitasatosporales</taxon>
        <taxon>Streptomycetaceae</taxon>
        <taxon>Streptomyces</taxon>
    </lineage>
</organism>
<gene>
    <name evidence="1" type="ORF">GCM10010358_69080</name>
</gene>